<feature type="chain" id="PRO_5004506111" description="Glutathione-binding protein GsiB" evidence="8">
    <location>
        <begin position="33"/>
        <end position="534"/>
    </location>
</feature>
<dbReference type="PIRSF" id="PIRSF002741">
    <property type="entry name" value="MppA"/>
    <property type="match status" value="1"/>
</dbReference>
<evidence type="ECO:0000256" key="8">
    <source>
        <dbReference type="SAM" id="SignalP"/>
    </source>
</evidence>
<dbReference type="Gene3D" id="3.10.105.10">
    <property type="entry name" value="Dipeptide-binding Protein, Domain 3"/>
    <property type="match status" value="1"/>
</dbReference>
<evidence type="ECO:0000256" key="1">
    <source>
        <dbReference type="ARBA" id="ARBA00003489"/>
    </source>
</evidence>
<keyword evidence="7" id="KW-0574">Periplasm</keyword>
<evidence type="ECO:0000256" key="5">
    <source>
        <dbReference type="ARBA" id="ARBA00022448"/>
    </source>
</evidence>
<evidence type="ECO:0000256" key="3">
    <source>
        <dbReference type="ARBA" id="ARBA00005695"/>
    </source>
</evidence>
<evidence type="ECO:0000256" key="7">
    <source>
        <dbReference type="ARBA" id="ARBA00022764"/>
    </source>
</evidence>
<dbReference type="STRING" id="1203554.HMPREF1476_01847"/>
<evidence type="ECO:0000259" key="9">
    <source>
        <dbReference type="Pfam" id="PF00496"/>
    </source>
</evidence>
<keyword evidence="11" id="KW-1185">Reference proteome</keyword>
<comment type="subcellular location">
    <subcellularLocation>
        <location evidence="2">Periplasm</location>
    </subcellularLocation>
</comment>
<feature type="signal peptide" evidence="8">
    <location>
        <begin position="1"/>
        <end position="32"/>
    </location>
</feature>
<keyword evidence="5" id="KW-0813">Transport</keyword>
<dbReference type="PANTHER" id="PTHR30290">
    <property type="entry name" value="PERIPLASMIC BINDING COMPONENT OF ABC TRANSPORTER"/>
    <property type="match status" value="1"/>
</dbReference>
<dbReference type="AlphaFoldDB" id="S3BCG2"/>
<evidence type="ECO:0000256" key="2">
    <source>
        <dbReference type="ARBA" id="ARBA00004418"/>
    </source>
</evidence>
<dbReference type="GO" id="GO:0042938">
    <property type="term" value="P:dipeptide transport"/>
    <property type="evidence" value="ECO:0007669"/>
    <property type="project" value="TreeGrafter"/>
</dbReference>
<dbReference type="RefSeq" id="WP_016474981.1">
    <property type="nucleotide sequence ID" value="NZ_KE150480.1"/>
</dbReference>
<dbReference type="Pfam" id="PF00496">
    <property type="entry name" value="SBP_bac_5"/>
    <property type="match status" value="1"/>
</dbReference>
<feature type="domain" description="Solute-binding protein family 5" evidence="9">
    <location>
        <begin position="82"/>
        <end position="448"/>
    </location>
</feature>
<evidence type="ECO:0000256" key="4">
    <source>
        <dbReference type="ARBA" id="ARBA00017393"/>
    </source>
</evidence>
<evidence type="ECO:0000313" key="11">
    <source>
        <dbReference type="Proteomes" id="UP000014400"/>
    </source>
</evidence>
<evidence type="ECO:0000256" key="6">
    <source>
        <dbReference type="ARBA" id="ARBA00022729"/>
    </source>
</evidence>
<protein>
    <recommendedName>
        <fullName evidence="4">Glutathione-binding protein GsiB</fullName>
    </recommendedName>
</protein>
<dbReference type="GO" id="GO:0030288">
    <property type="term" value="C:outer membrane-bounded periplasmic space"/>
    <property type="evidence" value="ECO:0007669"/>
    <property type="project" value="TreeGrafter"/>
</dbReference>
<evidence type="ECO:0000313" key="10">
    <source>
        <dbReference type="EMBL" id="EPD98141.1"/>
    </source>
</evidence>
<dbReference type="PANTHER" id="PTHR30290:SF32">
    <property type="entry name" value="GLUTATHIONE-BINDING PROTEIN GSIB"/>
    <property type="match status" value="1"/>
</dbReference>
<accession>S3BCG2</accession>
<dbReference type="InterPro" id="IPR000914">
    <property type="entry name" value="SBP_5_dom"/>
</dbReference>
<dbReference type="GO" id="GO:0043190">
    <property type="term" value="C:ATP-binding cassette (ABC) transporter complex"/>
    <property type="evidence" value="ECO:0007669"/>
    <property type="project" value="InterPro"/>
</dbReference>
<dbReference type="EMBL" id="ATCF01000027">
    <property type="protein sequence ID" value="EPD98141.1"/>
    <property type="molecule type" value="Genomic_DNA"/>
</dbReference>
<comment type="caution">
    <text evidence="10">The sequence shown here is derived from an EMBL/GenBank/DDBJ whole genome shotgun (WGS) entry which is preliminary data.</text>
</comment>
<dbReference type="Proteomes" id="UP000014400">
    <property type="component" value="Unassembled WGS sequence"/>
</dbReference>
<gene>
    <name evidence="10" type="ORF">HMPREF1476_01847</name>
</gene>
<name>S3BCG2_9BURK</name>
<reference evidence="10 11" key="1">
    <citation type="submission" date="2013-04" db="EMBL/GenBank/DDBJ databases">
        <title>The Genome Sequence of Sutterella wadsworthensis HGA0223.</title>
        <authorList>
            <consortium name="The Broad Institute Genomics Platform"/>
            <person name="Earl A."/>
            <person name="Ward D."/>
            <person name="Feldgarden M."/>
            <person name="Gevers D."/>
            <person name="Schmidt T.M."/>
            <person name="Dover J."/>
            <person name="Dai D."/>
            <person name="Walker B."/>
            <person name="Young S."/>
            <person name="Zeng Q."/>
            <person name="Gargeya S."/>
            <person name="Fitzgerald M."/>
            <person name="Haas B."/>
            <person name="Abouelleil A."/>
            <person name="Allen A.W."/>
            <person name="Alvarado L."/>
            <person name="Arachchi H.M."/>
            <person name="Berlin A.M."/>
            <person name="Chapman S.B."/>
            <person name="Gainer-Dewar J."/>
            <person name="Goldberg J."/>
            <person name="Griggs A."/>
            <person name="Gujja S."/>
            <person name="Hansen M."/>
            <person name="Howarth C."/>
            <person name="Imamovic A."/>
            <person name="Ireland A."/>
            <person name="Larimer J."/>
            <person name="McCowan C."/>
            <person name="Murphy C."/>
            <person name="Pearson M."/>
            <person name="Poon T.W."/>
            <person name="Priest M."/>
            <person name="Roberts A."/>
            <person name="Saif S."/>
            <person name="Shea T."/>
            <person name="Sisk P."/>
            <person name="Sykes S."/>
            <person name="Wortman J."/>
            <person name="Nusbaum C."/>
            <person name="Birren B."/>
        </authorList>
    </citation>
    <scope>NUCLEOTIDE SEQUENCE [LARGE SCALE GENOMIC DNA]</scope>
    <source>
        <strain evidence="10 11">HGA0223</strain>
    </source>
</reference>
<dbReference type="Gene3D" id="3.40.190.10">
    <property type="entry name" value="Periplasmic binding protein-like II"/>
    <property type="match status" value="1"/>
</dbReference>
<dbReference type="Gene3D" id="3.90.76.10">
    <property type="entry name" value="Dipeptide-binding Protein, Domain 1"/>
    <property type="match status" value="1"/>
</dbReference>
<dbReference type="GO" id="GO:1904680">
    <property type="term" value="F:peptide transmembrane transporter activity"/>
    <property type="evidence" value="ECO:0007669"/>
    <property type="project" value="TreeGrafter"/>
</dbReference>
<sequence length="534" mass="58786">MAVQHFSRSARTRTFRLSSVFAIIAAAGIAAAGSINVQARDLTAAVNSNFSTLDTWDAIDNLSRAVSSSIYEGLYRFDTNLTPQPQLAESYTVSDDGLVYTFKLRPNVKYQDGSDFTAETVKMNFDRGMNPASKLSRRTFFSFVDKVEAVDPLTVRFTLKQPTAGFIARLSNGTASMVCPSLLKKAAAAGDAATAKKVTAYEACGTGPYTLKHFEPTEVLEVVKNPNYRVAGLPKFDSLRWVPVAENSTRAMMLRTGEAQFIWPVPAEQVKALEADGKLSIQKTPSVVTRYISMNETKKPFNDVRVRKAISLAINRNALIKVAYNGLAVPSTGYLPPQIEGAVNYGAFPYDPKAARELLKEAGFPEGFHATLWSAYNDGKTLKTLQFLQQQLAQVGIHVETRALEAGQRSLIYSAQTPADSQHQLYLIGWTNSAAEPDWGLRPLLDSRSAPPVLNNDSYYKNPKVDELFDKAAAEPNPQKRAALYKELQDTVNADSPWAPLVFEMMTAGAVKPLKNFAVLPDGSFDFYQADWQE</sequence>
<dbReference type="eggNOG" id="COG0747">
    <property type="taxonomic scope" value="Bacteria"/>
</dbReference>
<dbReference type="InterPro" id="IPR030678">
    <property type="entry name" value="Peptide/Ni-bd"/>
</dbReference>
<dbReference type="SUPFAM" id="SSF53850">
    <property type="entry name" value="Periplasmic binding protein-like II"/>
    <property type="match status" value="1"/>
</dbReference>
<proteinExistence type="inferred from homology"/>
<comment type="similarity">
    <text evidence="3">Belongs to the bacterial solute-binding protein 5 family.</text>
</comment>
<dbReference type="InterPro" id="IPR039424">
    <property type="entry name" value="SBP_5"/>
</dbReference>
<dbReference type="HOGENOM" id="CLU_017028_7_3_4"/>
<dbReference type="PATRIC" id="fig|1203554.3.peg.1927"/>
<keyword evidence="6 8" id="KW-0732">Signal</keyword>
<comment type="function">
    <text evidence="1">Part of the ABC transporter complex GsiABCD involved in glutathione import. Binds glutathione.</text>
</comment>
<organism evidence="10 11">
    <name type="scientific">Sutterella wadsworthensis HGA0223</name>
    <dbReference type="NCBI Taxonomy" id="1203554"/>
    <lineage>
        <taxon>Bacteria</taxon>
        <taxon>Pseudomonadati</taxon>
        <taxon>Pseudomonadota</taxon>
        <taxon>Betaproteobacteria</taxon>
        <taxon>Burkholderiales</taxon>
        <taxon>Sutterellaceae</taxon>
        <taxon>Sutterella</taxon>
    </lineage>
</organism>